<feature type="domain" description="DNA primase/polymerase bifunctional N-terminal" evidence="2">
    <location>
        <begin position="75"/>
        <end position="223"/>
    </location>
</feature>
<feature type="compositionally biased region" description="Polar residues" evidence="1">
    <location>
        <begin position="1"/>
        <end position="11"/>
    </location>
</feature>
<dbReference type="SUPFAM" id="SSF56747">
    <property type="entry name" value="Prim-pol domain"/>
    <property type="match status" value="1"/>
</dbReference>
<evidence type="ECO:0000259" key="2">
    <source>
        <dbReference type="SMART" id="SM00943"/>
    </source>
</evidence>
<dbReference type="SMART" id="SM00943">
    <property type="entry name" value="Prim-Pol"/>
    <property type="match status" value="1"/>
</dbReference>
<dbReference type="KEGG" id="haly:HYG82_09625"/>
<name>A0A7D5GKC1_9EURY</name>
<accession>A0A7D5GKC1</accession>
<dbReference type="Proteomes" id="UP000509241">
    <property type="component" value="Chromosome"/>
</dbReference>
<organism evidence="3 4">
    <name type="scientific">Natrinema halophilum</name>
    <dbReference type="NCBI Taxonomy" id="1699371"/>
    <lineage>
        <taxon>Archaea</taxon>
        <taxon>Methanobacteriati</taxon>
        <taxon>Methanobacteriota</taxon>
        <taxon>Stenosarchaea group</taxon>
        <taxon>Halobacteria</taxon>
        <taxon>Halobacteriales</taxon>
        <taxon>Natrialbaceae</taxon>
        <taxon>Natrinema</taxon>
    </lineage>
</organism>
<dbReference type="Pfam" id="PF09250">
    <property type="entry name" value="Prim-Pol"/>
    <property type="match status" value="1"/>
</dbReference>
<sequence>MTIPPAQQCTLPSCEEEAVDPTNPGALCQNHLGGLESEEPVTKPDESDGSDPLCDTSPVVDTSHVQRIETIPSPLDELGEAFIPFDPGEKGARRSRTSEHLLAPDDPVLEAYLEAGHNYGVVTRGDLAVVDADEPERLRGLLDALPATAWQVSGSRTSEHYFLRVPGLDADLPLVDPDSGAELGHIKGAEQSYVVGPGSRHPSGNRYGPLEGDAIATVDEDELRELIDPFRPGDVDRDRVPTDLERARNANAGDSTGLSVHDVLSRRRYPESERRDHPFHGSDTGANFMVDDGGDTWRCWRHGCTGNALHLVGIEQGVISCGDWKHTGLNTDTWRDVFTAARDAGYDLPEHEGAGDDGVEQVAALPDTELLKGAASGWDWRHAGAREATEEDLLEQARGRTTEKIAGAIGSGDRVLVEALPTLGKSYGAVKAAAETGNPVTILTTRGNKEQYGQIEEWCEKFGLTHKRLPAFTRHCETARGDHGEDWKQTVLDWYNRGATPKQIHALAEQAHGSELPCQHDGQCELASAWDFDPDEHPDTVGDDVESRPWDVLIGHYTHAYKSKVVHGRTVLFDEFAEEAFEQRLDHGIEGAVSYFLQQHEPLPFDDYADLLEGRHDDQRRADALAFLDEYGIDSDPTAVLGDQAGHAGAPAAVFTILVSAKENLGNGWERAELPDDRVGLFDRETGAVSILSPPELTYTSAVVGLDGTPTRELWELVLGERLNHTQVLTDAERREYLADGLNLNLVRTTEAIKPYNNPDHVAVDRDLALLDAIAEQHDTKPGVITSRRALDVYSDAGAIEYDPESGDVDDGPADRVAWFGNVIGSNRFKETRVGAVIGSNHYGDRYIQKWGAYAGEAVERGDGRGADLSYGRLGDKVLAHMREHDTLQAAMRFGRDGNGAVVYVHTDTLPEWVPIAGEGRVLSTWSDGMRQVIDVANELGEWTTAEIATHPDVEIGERQVRDHLTTLAEKHGVLERRTEGCGFVWRDSGLHRIGEHGDVELEPVELETLTGEESAELARSSIYTWEFRTSRPSRSVTARATGTAVDRSAKASTNGGDPPPDDGE</sequence>
<dbReference type="EMBL" id="CP058601">
    <property type="protein sequence ID" value="QLG49090.1"/>
    <property type="molecule type" value="Genomic_DNA"/>
</dbReference>
<gene>
    <name evidence="3" type="ORF">HYG82_09625</name>
</gene>
<dbReference type="RefSeq" id="WP_179260825.1">
    <property type="nucleotide sequence ID" value="NZ_CP058601.1"/>
</dbReference>
<feature type="compositionally biased region" description="Polar residues" evidence="1">
    <location>
        <begin position="1031"/>
        <end position="1041"/>
    </location>
</feature>
<keyword evidence="4" id="KW-1185">Reference proteome</keyword>
<dbReference type="AlphaFoldDB" id="A0A7D5GKC1"/>
<dbReference type="GeneID" id="56033550"/>
<feature type="region of interest" description="Disordered" evidence="1">
    <location>
        <begin position="1"/>
        <end position="52"/>
    </location>
</feature>
<feature type="region of interest" description="Disordered" evidence="1">
    <location>
        <begin position="1030"/>
        <end position="1065"/>
    </location>
</feature>
<evidence type="ECO:0000313" key="4">
    <source>
        <dbReference type="Proteomes" id="UP000509241"/>
    </source>
</evidence>
<protein>
    <submittedName>
        <fullName evidence="3">Bifunctional DNA primase/polymerase</fullName>
    </submittedName>
</protein>
<proteinExistence type="predicted"/>
<evidence type="ECO:0000313" key="3">
    <source>
        <dbReference type="EMBL" id="QLG49090.1"/>
    </source>
</evidence>
<dbReference type="OrthoDB" id="242746at2157"/>
<dbReference type="InterPro" id="IPR015330">
    <property type="entry name" value="DNA_primase/pol_bifunc_N"/>
</dbReference>
<evidence type="ECO:0000256" key="1">
    <source>
        <dbReference type="SAM" id="MobiDB-lite"/>
    </source>
</evidence>
<reference evidence="3 4" key="1">
    <citation type="submission" date="2020-07" db="EMBL/GenBank/DDBJ databases">
        <authorList>
            <person name="Cui H."/>
        </authorList>
    </citation>
    <scope>NUCLEOTIDE SEQUENCE [LARGE SCALE GENOMIC DNA]</scope>
    <source>
        <strain evidence="3 4">YPL8</strain>
    </source>
</reference>